<protein>
    <recommendedName>
        <fullName evidence="1">DNA-directed RNA polymerase III subunit RPC3</fullName>
        <shortName evidence="1">RNA polymerase III subunit C3</shortName>
    </recommendedName>
</protein>
<comment type="subunit">
    <text evidence="1">Component of the RNA polymerase III (Pol III) complex consisting of 17 subunits.</text>
</comment>
<dbReference type="Gene3D" id="1.10.10.10">
    <property type="entry name" value="Winged helix-like DNA-binding domain superfamily/Winged helix DNA-binding domain"/>
    <property type="match status" value="1"/>
</dbReference>
<name>A0AAQ3RMW3_VIGMU</name>
<dbReference type="EMBL" id="CP144692">
    <property type="protein sequence ID" value="WVY98323.1"/>
    <property type="molecule type" value="Genomic_DNA"/>
</dbReference>
<evidence type="ECO:0000259" key="2">
    <source>
        <dbReference type="Pfam" id="PF05645"/>
    </source>
</evidence>
<comment type="function">
    <text evidence="1">DNA-dependent RNA polymerase catalyzes the transcription of DNA into RNA using the four ribonucleoside triphosphates as substrates. Specific core component of RNA polymerase III which synthesizes small RNAs, such as 5S rRNA and tRNAs.</text>
</comment>
<comment type="similarity">
    <text evidence="1">Belongs to the eukaryotic RPC3/POLR3C RNA polymerase subunit family.</text>
</comment>
<dbReference type="InterPro" id="IPR008806">
    <property type="entry name" value="RNA_pol_III_Rpc82_C"/>
</dbReference>
<dbReference type="GO" id="GO:0006351">
    <property type="term" value="P:DNA-templated transcription"/>
    <property type="evidence" value="ECO:0007669"/>
    <property type="project" value="InterPro"/>
</dbReference>
<comment type="subcellular location">
    <subcellularLocation>
        <location evidence="1">Nucleus</location>
    </subcellularLocation>
</comment>
<sequence length="281" mass="32386">MNADYDVHRFRVKTQYLVLFDNIIHRLRFSKFLETVSRKLDKECVELLDGLLRDGRLTLKQMVDRASQGKGKCFMMHFIARLVERCPVPEPVVSTSFKETTTRKRGAKSAKVNFFRLCDLWLMVWGERHLLSIGIFEAPETLEQRVVEAAVPGDAIRFSFTADMKSNVDRETNSDDDEIGSVQQNEGRTIVIFCEKEEEILWRANFEEFIRHLRHKALIENIRTQHDDGTATVLSAVLEATKTDFGGSNEAIDRWMDELMDRGIWPNLFKGVSLVPFAPSL</sequence>
<reference evidence="3 4" key="1">
    <citation type="journal article" date="2023" name="Life. Sci Alliance">
        <title>Evolutionary insights into 3D genome organization and epigenetic landscape of Vigna mungo.</title>
        <authorList>
            <person name="Junaid A."/>
            <person name="Singh B."/>
            <person name="Bhatia S."/>
        </authorList>
    </citation>
    <scope>NUCLEOTIDE SEQUENCE [LARGE SCALE GENOMIC DNA]</scope>
    <source>
        <strain evidence="3">Urdbean</strain>
    </source>
</reference>
<dbReference type="AlphaFoldDB" id="A0AAQ3RMW3"/>
<dbReference type="Proteomes" id="UP001374535">
    <property type="component" value="Chromosome 9"/>
</dbReference>
<organism evidence="3 4">
    <name type="scientific">Vigna mungo</name>
    <name type="common">Black gram</name>
    <name type="synonym">Phaseolus mungo</name>
    <dbReference type="NCBI Taxonomy" id="3915"/>
    <lineage>
        <taxon>Eukaryota</taxon>
        <taxon>Viridiplantae</taxon>
        <taxon>Streptophyta</taxon>
        <taxon>Embryophyta</taxon>
        <taxon>Tracheophyta</taxon>
        <taxon>Spermatophyta</taxon>
        <taxon>Magnoliopsida</taxon>
        <taxon>eudicotyledons</taxon>
        <taxon>Gunneridae</taxon>
        <taxon>Pentapetalae</taxon>
        <taxon>rosids</taxon>
        <taxon>fabids</taxon>
        <taxon>Fabales</taxon>
        <taxon>Fabaceae</taxon>
        <taxon>Papilionoideae</taxon>
        <taxon>50 kb inversion clade</taxon>
        <taxon>NPAAA clade</taxon>
        <taxon>indigoferoid/millettioid clade</taxon>
        <taxon>Phaseoleae</taxon>
        <taxon>Vigna</taxon>
    </lineage>
</organism>
<dbReference type="PANTHER" id="PTHR12949:SF0">
    <property type="entry name" value="DNA-DIRECTED RNA POLYMERASE III SUBUNIT RPC3"/>
    <property type="match status" value="1"/>
</dbReference>
<dbReference type="GO" id="GO:0005666">
    <property type="term" value="C:RNA polymerase III complex"/>
    <property type="evidence" value="ECO:0007669"/>
    <property type="project" value="UniProtKB-UniRule"/>
</dbReference>
<dbReference type="InterPro" id="IPR039748">
    <property type="entry name" value="RPC3"/>
</dbReference>
<dbReference type="InterPro" id="IPR036388">
    <property type="entry name" value="WH-like_DNA-bd_sf"/>
</dbReference>
<evidence type="ECO:0000256" key="1">
    <source>
        <dbReference type="RuleBase" id="RU367076"/>
    </source>
</evidence>
<feature type="domain" description="RNA polymerase III Rpc82 C -terminal" evidence="2">
    <location>
        <begin position="185"/>
        <end position="242"/>
    </location>
</feature>
<dbReference type="PANTHER" id="PTHR12949">
    <property type="entry name" value="RNA POLYMERASE III DNA DIRECTED -RELATED"/>
    <property type="match status" value="1"/>
</dbReference>
<evidence type="ECO:0000313" key="4">
    <source>
        <dbReference type="Proteomes" id="UP001374535"/>
    </source>
</evidence>
<evidence type="ECO:0000313" key="3">
    <source>
        <dbReference type="EMBL" id="WVY98323.1"/>
    </source>
</evidence>
<proteinExistence type="inferred from homology"/>
<keyword evidence="1" id="KW-0804">Transcription</keyword>
<dbReference type="GO" id="GO:0003697">
    <property type="term" value="F:single-stranded DNA binding"/>
    <property type="evidence" value="ECO:0007669"/>
    <property type="project" value="UniProtKB-UniRule"/>
</dbReference>
<keyword evidence="4" id="KW-1185">Reference proteome</keyword>
<keyword evidence="1" id="KW-0240">DNA-directed RNA polymerase</keyword>
<accession>A0AAQ3RMW3</accession>
<dbReference type="Pfam" id="PF05645">
    <property type="entry name" value="RNA_pol_Rpc82"/>
    <property type="match status" value="1"/>
</dbReference>
<keyword evidence="1" id="KW-0539">Nucleus</keyword>
<gene>
    <name evidence="3" type="ORF">V8G54_030474</name>
</gene>